<sequence>MKSSRIPLARFFPLPNPASFIRKERRTMHGHHQSLTAVQNTFPIINTHLTFLIEEGETVGFLMKNKYTGSLDGCGIFSSRDNDKFLTGCNWYI</sequence>
<evidence type="ECO:0000313" key="1">
    <source>
        <dbReference type="EMBL" id="GFU33712.1"/>
    </source>
</evidence>
<organism evidence="1 2">
    <name type="scientific">Nephila pilipes</name>
    <name type="common">Giant wood spider</name>
    <name type="synonym">Nephila maculata</name>
    <dbReference type="NCBI Taxonomy" id="299642"/>
    <lineage>
        <taxon>Eukaryota</taxon>
        <taxon>Metazoa</taxon>
        <taxon>Ecdysozoa</taxon>
        <taxon>Arthropoda</taxon>
        <taxon>Chelicerata</taxon>
        <taxon>Arachnida</taxon>
        <taxon>Araneae</taxon>
        <taxon>Araneomorphae</taxon>
        <taxon>Entelegynae</taxon>
        <taxon>Araneoidea</taxon>
        <taxon>Nephilidae</taxon>
        <taxon>Nephila</taxon>
    </lineage>
</organism>
<dbReference type="Proteomes" id="UP000887013">
    <property type="component" value="Unassembled WGS sequence"/>
</dbReference>
<name>A0A8X6QQC5_NEPPI</name>
<protein>
    <submittedName>
        <fullName evidence="1">Uncharacterized protein</fullName>
    </submittedName>
</protein>
<gene>
    <name evidence="1" type="ORF">NPIL_562951</name>
</gene>
<dbReference type="AlphaFoldDB" id="A0A8X6QQC5"/>
<evidence type="ECO:0000313" key="2">
    <source>
        <dbReference type="Proteomes" id="UP000887013"/>
    </source>
</evidence>
<accession>A0A8X6QQC5</accession>
<keyword evidence="2" id="KW-1185">Reference proteome</keyword>
<dbReference type="EMBL" id="BMAW01083370">
    <property type="protein sequence ID" value="GFU33712.1"/>
    <property type="molecule type" value="Genomic_DNA"/>
</dbReference>
<dbReference type="OrthoDB" id="10343969at2759"/>
<comment type="caution">
    <text evidence="1">The sequence shown here is derived from an EMBL/GenBank/DDBJ whole genome shotgun (WGS) entry which is preliminary data.</text>
</comment>
<reference evidence="1" key="1">
    <citation type="submission" date="2020-08" db="EMBL/GenBank/DDBJ databases">
        <title>Multicomponent nature underlies the extraordinary mechanical properties of spider dragline silk.</title>
        <authorList>
            <person name="Kono N."/>
            <person name="Nakamura H."/>
            <person name="Mori M."/>
            <person name="Yoshida Y."/>
            <person name="Ohtoshi R."/>
            <person name="Malay A.D."/>
            <person name="Moran D.A.P."/>
            <person name="Tomita M."/>
            <person name="Numata K."/>
            <person name="Arakawa K."/>
        </authorList>
    </citation>
    <scope>NUCLEOTIDE SEQUENCE</scope>
</reference>
<proteinExistence type="predicted"/>